<gene>
    <name evidence="16" type="primary">ORF64</name>
</gene>
<evidence type="ECO:0000256" key="12">
    <source>
        <dbReference type="ARBA" id="ARBA00023200"/>
    </source>
</evidence>
<evidence type="ECO:0000256" key="3">
    <source>
        <dbReference type="ARBA" id="ARBA00022581"/>
    </source>
</evidence>
<evidence type="ECO:0000313" key="16">
    <source>
        <dbReference type="EMBL" id="AAF60050.1"/>
    </source>
</evidence>
<reference evidence="16 17" key="1">
    <citation type="journal article" date="2000" name="J. Virol.">
        <title>The primary sequence of rhesus monkey rhadinovirus isolate 26-95: sequence similarities to Kaposi's sarcoma-associated herpesvirus and rhesus monkey rhadinovirus isolate 17577.</title>
        <authorList>
            <person name="Alexander L."/>
            <person name="Denekamp L."/>
            <person name="Knapp A."/>
            <person name="Auerbach M.R."/>
            <person name="Damania B."/>
            <person name="Desrosiers R.C."/>
        </authorList>
    </citation>
    <scope>NUCLEOTIDE SEQUENCE [LARGE SCALE GENOMIC DNA]</scope>
    <source>
        <strain evidence="16">Macaca mulatta rhadinovirus isolate 26-95</strain>
    </source>
</reference>
<feature type="domain" description="Peptidase C76" evidence="15">
    <location>
        <begin position="13"/>
        <end position="225"/>
    </location>
</feature>
<dbReference type="GO" id="GO:0006508">
    <property type="term" value="P:proteolysis"/>
    <property type="evidence" value="ECO:0007669"/>
    <property type="project" value="UniProtKB-KW"/>
</dbReference>
<keyword evidence="7" id="KW-0833">Ubl conjugation pathway</keyword>
<evidence type="ECO:0000256" key="10">
    <source>
        <dbReference type="ARBA" id="ARBA00022844"/>
    </source>
</evidence>
<evidence type="ECO:0000256" key="11">
    <source>
        <dbReference type="ARBA" id="ARBA00022876"/>
    </source>
</evidence>
<dbReference type="Gene3D" id="3.90.70.120">
    <property type="match status" value="1"/>
</dbReference>
<dbReference type="Pfam" id="PF04843">
    <property type="entry name" value="Herpes_teg_N"/>
    <property type="match status" value="1"/>
</dbReference>
<keyword evidence="11" id="KW-1127">Modulation of host ubiquitin pathway by viral deubiquitinase</keyword>
<organism evidence="16 17">
    <name type="scientific">Rhesus monkey rhadinovirus H26-95</name>
    <dbReference type="NCBI Taxonomy" id="69256"/>
    <lineage>
        <taxon>Viruses</taxon>
        <taxon>Duplodnaviria</taxon>
        <taxon>Heunggongvirae</taxon>
        <taxon>Peploviricota</taxon>
        <taxon>Herviviricetes</taxon>
        <taxon>Herpesvirales</taxon>
        <taxon>Orthoherpesviridae</taxon>
        <taxon>Gammaherpesvirinae</taxon>
        <taxon>Rhadinovirus</taxon>
        <taxon>Rhadinovirus macacinegamma5</taxon>
        <taxon>Macacine gammaherpesvirus 5</taxon>
    </lineage>
</organism>
<feature type="compositionally biased region" description="Polar residues" evidence="14">
    <location>
        <begin position="2368"/>
        <end position="2384"/>
    </location>
</feature>
<keyword evidence="9" id="KW-0788">Thiol protease</keyword>
<dbReference type="PROSITE" id="PS51521">
    <property type="entry name" value="HTUSP"/>
    <property type="match status" value="1"/>
</dbReference>
<dbReference type="SUPFAM" id="SSF54001">
    <property type="entry name" value="Cysteine proteinases"/>
    <property type="match status" value="1"/>
</dbReference>
<keyword evidence="12" id="KW-1035">Host cytoplasm</keyword>
<proteinExistence type="predicted"/>
<keyword evidence="13" id="KW-0175">Coiled coil</keyword>
<dbReference type="Proteomes" id="UP000162467">
    <property type="component" value="Genome"/>
</dbReference>
<dbReference type="GO" id="GO:0008234">
    <property type="term" value="F:cysteine-type peptidase activity"/>
    <property type="evidence" value="ECO:0007669"/>
    <property type="project" value="UniProtKB-KW"/>
</dbReference>
<feature type="compositionally biased region" description="Polar residues" evidence="14">
    <location>
        <begin position="2194"/>
        <end position="2225"/>
    </location>
</feature>
<keyword evidence="5" id="KW-0645">Protease</keyword>
<dbReference type="GO" id="GO:0039648">
    <property type="term" value="P:symbiont-mediated perturbation of host ubiquitin-like protein modification"/>
    <property type="evidence" value="ECO:0007669"/>
    <property type="project" value="UniProtKB-KW"/>
</dbReference>
<feature type="compositionally biased region" description="Polar residues" evidence="14">
    <location>
        <begin position="255"/>
        <end position="276"/>
    </location>
</feature>
<protein>
    <submittedName>
        <fullName evidence="16">Tegument protein</fullName>
    </submittedName>
</protein>
<evidence type="ECO:0000256" key="6">
    <source>
        <dbReference type="ARBA" id="ARBA00022737"/>
    </source>
</evidence>
<accession>Q9J2I8</accession>
<evidence type="ECO:0000256" key="14">
    <source>
        <dbReference type="SAM" id="MobiDB-lite"/>
    </source>
</evidence>
<feature type="compositionally biased region" description="Polar residues" evidence="14">
    <location>
        <begin position="2393"/>
        <end position="2411"/>
    </location>
</feature>
<keyword evidence="2" id="KW-0920">Virion tegument</keyword>
<evidence type="ECO:0000256" key="7">
    <source>
        <dbReference type="ARBA" id="ARBA00022786"/>
    </source>
</evidence>
<keyword evidence="1" id="KW-1048">Host nucleus</keyword>
<feature type="region of interest" description="Disordered" evidence="14">
    <location>
        <begin position="1920"/>
        <end position="1940"/>
    </location>
</feature>
<evidence type="ECO:0000256" key="8">
    <source>
        <dbReference type="ARBA" id="ARBA00022801"/>
    </source>
</evidence>
<evidence type="ECO:0000256" key="2">
    <source>
        <dbReference type="ARBA" id="ARBA00022580"/>
    </source>
</evidence>
<keyword evidence="10" id="KW-0946">Virion</keyword>
<name>Q9J2I8_9GAMA</name>
<evidence type="ECO:0000256" key="9">
    <source>
        <dbReference type="ARBA" id="ARBA00022807"/>
    </source>
</evidence>
<evidence type="ECO:0000313" key="17">
    <source>
        <dbReference type="Proteomes" id="UP000162467"/>
    </source>
</evidence>
<evidence type="ECO:0000256" key="13">
    <source>
        <dbReference type="SAM" id="Coils"/>
    </source>
</evidence>
<evidence type="ECO:0000256" key="5">
    <source>
        <dbReference type="ARBA" id="ARBA00022670"/>
    </source>
</evidence>
<feature type="region of interest" description="Disordered" evidence="14">
    <location>
        <begin position="2326"/>
        <end position="2412"/>
    </location>
</feature>
<dbReference type="InterPro" id="IPR038765">
    <property type="entry name" value="Papain-like_cys_pep_sf"/>
</dbReference>
<feature type="region of interest" description="Disordered" evidence="14">
    <location>
        <begin position="342"/>
        <end position="369"/>
    </location>
</feature>
<feature type="region of interest" description="Disordered" evidence="14">
    <location>
        <begin position="2425"/>
        <end position="2458"/>
    </location>
</feature>
<keyword evidence="4" id="KW-1130">Modulation of host ubiquitin pathway by virus</keyword>
<dbReference type="GO" id="GO:0044423">
    <property type="term" value="C:virion component"/>
    <property type="evidence" value="ECO:0007669"/>
    <property type="project" value="UniProtKB-KW"/>
</dbReference>
<feature type="region of interest" description="Disordered" evidence="14">
    <location>
        <begin position="241"/>
        <end position="306"/>
    </location>
</feature>
<evidence type="ECO:0000256" key="1">
    <source>
        <dbReference type="ARBA" id="ARBA00022562"/>
    </source>
</evidence>
<sequence length="2548" mass="281566">MELPPIFSKFKIEGVATTHQADCRFGQYAGSQCLSNCVIYLAQSYFNRESPVTDTNDLDDVLRQGATLDFILRRSGTLGYNQYAQLHHIPSFIKTNEWTAAIFQSQEYFGLIGLDAAIREPFIESLKSILTRNYAGTVQYFLFICGDKAGAVIIKNKTFYLFDPHCVPHVPNSPAHVISSSDPTAILEYVSPPDREYTGSFLYIMPSEYVNPEHYITNHYRTITFAKVHGPHIDISTGIEPCTIEDIPSPPRSPDVTSKSSNLARVPRTTTDTSSAKPPPATLSGLRGAEPPTSYPDPATNDADTKLLTPAPAQTAVDHPEFQTTPGATLLLSELSASRGRKRKLSSLQRYSDSDEASSDDEGAPRRRVHDDAISAEVIWMDDDISPLYSPSATPSFDDVFDSPPMSPEFTYEDATEDTDGAFLEQIARDAETPFSAFDDLITDHDFSSLDKKIEQLIKYEAPSQHLPNISDKQNGRAVREAAALQAMDKIMINIILEHGLITDAQARGPSACKNVLQFFILWGEKLNIPISDAKQVLELDLQLIPLHTAISEGKFKQGAFKKHLTTKINRCLASMRATHADAQKKLASAFNVEGSQISSSEAKISVRALKEQIANHLSPGFLAVYSADEVKHLRDKIQDLKTGIEQRNKEIQQEELFFDAVLTALDTFQPPPKTAFPMEIFPHRKTEVMLDHLASITTRLTEDATEALNNYLETPPDQGTHITNIPNFSSIVANIISTLKILTYAENDMQLNVTPMATYRRQLLYLGGELATIFNLEWPYETVPPVQELPLVARAKAKMESVTKMEKNQQALDQILGDAETLLDTITATSGDENPVRAMSIPILETYITNAGALIGSSRNQRFEKLKAAIHDLASSESFIIMLLNNTRLDNISDNLAKIDGILTNNTRFLSNATVSKTLQTLGGSLIRECVEALNKRSPSSLTNARLLAVQTILGHASVPDHETLTRIVSGVASAQKESAGDDPDRWTRVTGHLNELKLVTTQSRVDKATRRKLLMIITRDLKEAEVSQETVLETRWQENVLKFQPSTSKEIEDFLQSAPSAKARKFAEKHLRTLITRFNGHERPPSEATAVPMDYTPTPIPTPQAVSTATAEKGKAAWNKIQQAFQDFNFHLIDASDWQEMASEYSRHGSSLPGTVGPKLVRFMESISNTLDDILTQKLASLLPNGPAFRPPAFDWIAPYQTRVNAFLKTIGLPMVRNLADKIHHQCQTVSHAVQSADLQQATVGTNLERPAAEYCRILSDMQVAFNDHGIAVRSEAAAYTDAINSQANVVTPPKPNLEAPKKLITATDALTVEDFPDFLKTSILQQEQRLIALQRAEFQQLEASISAAERLRQSTRDEIAGKMATAITQLLPRAPVAISSRPLNLSKPIDFLSSTVYDKILDKEPYETAIAGFAWLEIATKSVMVYSQQNETQQLNVLLSEVEKQSTVAQRLHDLELSAKNTDDVKVLKQALDELAPLRVKGGKTTVDAWKQKLESIESLLRATRTAGEISSELERIGTQAVGTITVRDLGTLSDQCREAANFLRQASLPEGFSDIGTKLSELQAYIKYKKQFLEHFETTQPNVFQRFPLSQNITENVPARPAMDSVARLTNHLHVRGSAPHFTTWIETLPTVDPEKPTHVPAHGGAPLHRQITYSNVLEALFSLCSTTLTPVPTAPGLEIATRARRGAEAATWMDRQWPDIAQTLQDVLDTYEHTTAHANRDAAFNTFLAMCVFTQIIRGASRAVTLPKLPSTAVDFPEEIVLTPRECTTLVTAMWPTLAAAILRLKSYSEALGLMSRFLPLMFQALPHLTLEAQVKNGPHNTPPQLRCFAKTEAIPYFPAQWQSANLEQSLWGQTDFLQICDNNQRKARVAAVTWALTTIDGVVLDQLWSTFKPMTAASDDTYVDLVETLHLTTFGPRGPTPRRETTTEHPPYEYGQPTGYCISGQSTTPVQASNTPVSAFEAVLGAMVFHVPIRIFLAATPKRLGQARGGMGLLTPILECVPDVEPFKSLYNAPRKPVPIENATRILHPHDERQVFLRQAQWLSYRFTPHEAARSSTPPLLVVIDPENLVTATYSSGGPANFESRPFYVMPGPYPPDWPKTLSVTSNTSVTHLSHDEICNLFTTLSREHGTVQGRDIFAAAPTNVTPEQTANPPAWETDNRLITQTETAKKPHIIPASPKARTDPPVETTTHHSQGQASQHANSNVNQPGQITSHASRNTPSTAPQASSSPEKFNTQTVPRLISQTSETAHINQPASGQVTEPKGIFGTYKPRVLTEPAKPANAGVASRQPEATTTVPKLPINPPTARVFIGTASKLSPAVEESHGATPDAHQSKIDREKYAESRPRRTPHLEEGPREPHVNTPTSAHINVPSSQGQKTVHGRENPGLQTATPSAPQPTASNPRIQYTLPRTDGRLLHDESEVESTPTEEVKRSPKTQDVSHGPEPDDSRWTAPLGPTIEIHRLEHPQILKNITSLTVPTPRVTPIPPTNIWIPLSHVNIQHEEITRAKNVLMRFIQNVRRKLQASSDALSEAIARIKFLYL</sequence>
<keyword evidence="3" id="KW-0945">Host-virus interaction</keyword>
<keyword evidence="6" id="KW-0677">Repeat</keyword>
<feature type="region of interest" description="Disordered" evidence="14">
    <location>
        <begin position="1082"/>
        <end position="1101"/>
    </location>
</feature>
<feature type="region of interest" description="Disordered" evidence="14">
    <location>
        <begin position="2174"/>
        <end position="2241"/>
    </location>
</feature>
<evidence type="ECO:0000259" key="15">
    <source>
        <dbReference type="PROSITE" id="PS51521"/>
    </source>
</evidence>
<feature type="compositionally biased region" description="Basic and acidic residues" evidence="14">
    <location>
        <begin position="2338"/>
        <end position="2366"/>
    </location>
</feature>
<dbReference type="EMBL" id="AF210726">
    <property type="protein sequence ID" value="AAF60050.1"/>
    <property type="molecule type" value="Genomic_DNA"/>
</dbReference>
<keyword evidence="8" id="KW-0378">Hydrolase</keyword>
<evidence type="ECO:0000256" key="4">
    <source>
        <dbReference type="ARBA" id="ARBA00022662"/>
    </source>
</evidence>
<feature type="compositionally biased region" description="Basic and acidic residues" evidence="14">
    <location>
        <begin position="1927"/>
        <end position="1937"/>
    </location>
</feature>
<feature type="region of interest" description="Disordered" evidence="14">
    <location>
        <begin position="2286"/>
        <end position="2310"/>
    </location>
</feature>
<feature type="compositionally biased region" description="Low complexity" evidence="14">
    <location>
        <begin position="2226"/>
        <end position="2237"/>
    </location>
</feature>
<dbReference type="InterPro" id="IPR006928">
    <property type="entry name" value="Herpes_teg_USP"/>
</dbReference>
<feature type="coiled-coil region" evidence="13">
    <location>
        <begin position="1327"/>
        <end position="1361"/>
    </location>
</feature>